<dbReference type="AlphaFoldDB" id="A0A7J5TVS8"/>
<keyword evidence="2" id="KW-0732">Signal</keyword>
<dbReference type="EMBL" id="WELI01000012">
    <property type="protein sequence ID" value="KAB7727125.1"/>
    <property type="molecule type" value="Genomic_DNA"/>
</dbReference>
<dbReference type="GO" id="GO:0016702">
    <property type="term" value="F:oxidoreductase activity, acting on single donors with incorporation of molecular oxygen, incorporation of two atoms of oxygen"/>
    <property type="evidence" value="ECO:0007669"/>
    <property type="project" value="InterPro"/>
</dbReference>
<accession>A0A7J5TVS8</accession>
<evidence type="ECO:0000256" key="1">
    <source>
        <dbReference type="SAM" id="MobiDB-lite"/>
    </source>
</evidence>
<feature type="signal peptide" evidence="2">
    <location>
        <begin position="1"/>
        <end position="25"/>
    </location>
</feature>
<proteinExistence type="predicted"/>
<feature type="region of interest" description="Disordered" evidence="1">
    <location>
        <begin position="32"/>
        <end position="72"/>
    </location>
</feature>
<evidence type="ECO:0000256" key="2">
    <source>
        <dbReference type="SAM" id="SignalP"/>
    </source>
</evidence>
<dbReference type="InterPro" id="IPR015889">
    <property type="entry name" value="Intradiol_dOase_core"/>
</dbReference>
<evidence type="ECO:0000259" key="3">
    <source>
        <dbReference type="Pfam" id="PF00775"/>
    </source>
</evidence>
<keyword evidence="4" id="KW-0560">Oxidoreductase</keyword>
<dbReference type="PANTHER" id="PTHR34315:SF1">
    <property type="entry name" value="INTRADIOL RING-CLEAVAGE DIOXYGENASES DOMAIN-CONTAINING PROTEIN-RELATED"/>
    <property type="match status" value="1"/>
</dbReference>
<feature type="domain" description="Intradiol ring-cleavage dioxygenases" evidence="3">
    <location>
        <begin position="83"/>
        <end position="190"/>
    </location>
</feature>
<organism evidence="4 5">
    <name type="scientific">Rudanella paleaurantiibacter</name>
    <dbReference type="NCBI Taxonomy" id="2614655"/>
    <lineage>
        <taxon>Bacteria</taxon>
        <taxon>Pseudomonadati</taxon>
        <taxon>Bacteroidota</taxon>
        <taxon>Cytophagia</taxon>
        <taxon>Cytophagales</taxon>
        <taxon>Cytophagaceae</taxon>
        <taxon>Rudanella</taxon>
    </lineage>
</organism>
<dbReference type="Pfam" id="PF00775">
    <property type="entry name" value="Dioxygenase_C"/>
    <property type="match status" value="1"/>
</dbReference>
<dbReference type="RefSeq" id="WP_152126585.1">
    <property type="nucleotide sequence ID" value="NZ_WELI01000012.1"/>
</dbReference>
<dbReference type="SUPFAM" id="SSF49482">
    <property type="entry name" value="Aromatic compound dioxygenase"/>
    <property type="match status" value="1"/>
</dbReference>
<protein>
    <submittedName>
        <fullName evidence="4">Intradiol ring-cleavage dioxygenase</fullName>
    </submittedName>
</protein>
<dbReference type="Gene3D" id="2.60.130.10">
    <property type="entry name" value="Aromatic compound dioxygenase"/>
    <property type="match status" value="1"/>
</dbReference>
<feature type="chain" id="PRO_5029751024" evidence="2">
    <location>
        <begin position="26"/>
        <end position="250"/>
    </location>
</feature>
<dbReference type="GO" id="GO:0008199">
    <property type="term" value="F:ferric iron binding"/>
    <property type="evidence" value="ECO:0007669"/>
    <property type="project" value="InterPro"/>
</dbReference>
<evidence type="ECO:0000313" key="5">
    <source>
        <dbReference type="Proteomes" id="UP000488299"/>
    </source>
</evidence>
<dbReference type="PROSITE" id="PS51257">
    <property type="entry name" value="PROKAR_LIPOPROTEIN"/>
    <property type="match status" value="1"/>
</dbReference>
<keyword evidence="5" id="KW-1185">Reference proteome</keyword>
<dbReference type="Proteomes" id="UP000488299">
    <property type="component" value="Unassembled WGS sequence"/>
</dbReference>
<comment type="caution">
    <text evidence="4">The sequence shown here is derived from an EMBL/GenBank/DDBJ whole genome shotgun (WGS) entry which is preliminary data.</text>
</comment>
<feature type="compositionally biased region" description="Low complexity" evidence="1">
    <location>
        <begin position="35"/>
        <end position="55"/>
    </location>
</feature>
<dbReference type="InterPro" id="IPR000627">
    <property type="entry name" value="Intradiol_dOase_C"/>
</dbReference>
<dbReference type="PANTHER" id="PTHR34315">
    <property type="match status" value="1"/>
</dbReference>
<gene>
    <name evidence="4" type="ORF">F5984_23100</name>
</gene>
<name>A0A7J5TVS8_9BACT</name>
<reference evidence="4 5" key="1">
    <citation type="submission" date="2019-10" db="EMBL/GenBank/DDBJ databases">
        <title>Rudanella paleaurantiibacter sp. nov., isolated from sludge.</title>
        <authorList>
            <person name="Xu S.Q."/>
        </authorList>
    </citation>
    <scope>NUCLEOTIDE SEQUENCE [LARGE SCALE GENOMIC DNA]</scope>
    <source>
        <strain evidence="4 5">HX-22-17</strain>
    </source>
</reference>
<keyword evidence="4" id="KW-0223">Dioxygenase</keyword>
<sequence length="250" mass="26272">MERKEFLTRGFGSLLSLSAIMPLMAACSGTEVDPAATSTSGSSTASGSTNGSSSSDCTVTSTETEGPFPTKVPANFVRKDIRDGRTGIPMTMNITIKNANASCAALAGALVDVWHCDKDGYYSEYGGTGMQSANFTTVDFLRGRQVTDANGAVGFTTIFPGWYPGRAPHIHVHIYNSAGKSLLVTQIAFPYASANTVYTTGQSYGYTKGAQDTLNERDNVFSDGFTTELATVSGSVSGGYTLTHTIVVKA</sequence>
<evidence type="ECO:0000313" key="4">
    <source>
        <dbReference type="EMBL" id="KAB7727125.1"/>
    </source>
</evidence>